<sequence>MKTKLDGATLTILAALGLELACVGRTGGSDEGDTGTDDSAETEGTAEAGTSTTGDGDGDSGDGDGDSGDGDGDTGPDPDPFTCENPTPILQAGTDTPSGFVECEGGFIHRTEAVECVAPTGPDTPFCADGIGGGCETAADCNEKAYGSCTDDPWGGCQCRYGCASDADCEQGYACACAGVIGDAAQCIPAGCTITDDCGEGHCGLSEFQGICDNFHELACAAPDAECHVNSDCGEDLCDPNWPEGGNVMFHCTAGGDEGYTCEAPEWCDGDCGRPFFIEGEARVAPTLARADWELPVRVAPVDAHTRRQLAQHWTQVAQFEHASVASFARFGLQLMRLGAPPRLLLDTQRAAADELRHARVAFGLASAYAGAPVGPGLLDIDGSLEAGHAPREIVEGLVLEACIGETLAALEAREAAAQASDPAVAAALEQIASDELRHAELGWRALRWILDRGDAQLRAFAVARLDAVCAAVNAQTLSDGVPLSLRRHGVLDDTLREEVRRRGVESVIGPCVAALRGHFAPSPASRSAATS</sequence>
<name>A0A2S9YGN0_9BACT</name>
<comment type="caution">
    <text evidence="2">The sequence shown here is derived from an EMBL/GenBank/DDBJ whole genome shotgun (WGS) entry which is preliminary data.</text>
</comment>
<dbReference type="InterPro" id="IPR009078">
    <property type="entry name" value="Ferritin-like_SF"/>
</dbReference>
<organism evidence="2 3">
    <name type="scientific">Enhygromyxa salina</name>
    <dbReference type="NCBI Taxonomy" id="215803"/>
    <lineage>
        <taxon>Bacteria</taxon>
        <taxon>Pseudomonadati</taxon>
        <taxon>Myxococcota</taxon>
        <taxon>Polyangia</taxon>
        <taxon>Nannocystales</taxon>
        <taxon>Nannocystaceae</taxon>
        <taxon>Enhygromyxa</taxon>
    </lineage>
</organism>
<dbReference type="InterPro" id="IPR012348">
    <property type="entry name" value="RNR-like"/>
</dbReference>
<dbReference type="EMBL" id="PVNK01000047">
    <property type="protein sequence ID" value="PRQ04260.1"/>
    <property type="molecule type" value="Genomic_DNA"/>
</dbReference>
<dbReference type="CDD" id="cd00657">
    <property type="entry name" value="Ferritin_like"/>
    <property type="match status" value="1"/>
</dbReference>
<dbReference type="AlphaFoldDB" id="A0A2S9YGN0"/>
<accession>A0A2S9YGN0</accession>
<dbReference type="GO" id="GO:0016491">
    <property type="term" value="F:oxidoreductase activity"/>
    <property type="evidence" value="ECO:0007669"/>
    <property type="project" value="InterPro"/>
</dbReference>
<feature type="region of interest" description="Disordered" evidence="1">
    <location>
        <begin position="25"/>
        <end position="96"/>
    </location>
</feature>
<evidence type="ECO:0000313" key="3">
    <source>
        <dbReference type="Proteomes" id="UP000237968"/>
    </source>
</evidence>
<reference evidence="2 3" key="1">
    <citation type="submission" date="2018-03" db="EMBL/GenBank/DDBJ databases">
        <title>Draft Genome Sequences of the Obligatory Marine Myxobacteria Enhygromyxa salina SWB005.</title>
        <authorList>
            <person name="Poehlein A."/>
            <person name="Moghaddam J.A."/>
            <person name="Harms H."/>
            <person name="Alanjari M."/>
            <person name="Koenig G.M."/>
            <person name="Daniel R."/>
            <person name="Schaeberle T.F."/>
        </authorList>
    </citation>
    <scope>NUCLEOTIDE SEQUENCE [LARGE SCALE GENOMIC DNA]</scope>
    <source>
        <strain evidence="2 3">SWB005</strain>
    </source>
</reference>
<dbReference type="OrthoDB" id="5502251at2"/>
<dbReference type="SUPFAM" id="SSF47240">
    <property type="entry name" value="Ferritin-like"/>
    <property type="match status" value="1"/>
</dbReference>
<proteinExistence type="predicted"/>
<feature type="compositionally biased region" description="Low complexity" evidence="1">
    <location>
        <begin position="42"/>
        <end position="54"/>
    </location>
</feature>
<dbReference type="Gene3D" id="1.10.620.20">
    <property type="entry name" value="Ribonucleotide Reductase, subunit A"/>
    <property type="match status" value="1"/>
</dbReference>
<evidence type="ECO:0000313" key="2">
    <source>
        <dbReference type="EMBL" id="PRQ04260.1"/>
    </source>
</evidence>
<feature type="compositionally biased region" description="Acidic residues" evidence="1">
    <location>
        <begin position="30"/>
        <end position="41"/>
    </location>
</feature>
<gene>
    <name evidence="2" type="ORF">ENSA5_09090</name>
</gene>
<evidence type="ECO:0000256" key="1">
    <source>
        <dbReference type="SAM" id="MobiDB-lite"/>
    </source>
</evidence>
<dbReference type="RefSeq" id="WP_106390344.1">
    <property type="nucleotide sequence ID" value="NZ_PVNK01000047.1"/>
</dbReference>
<keyword evidence="3" id="KW-1185">Reference proteome</keyword>
<protein>
    <submittedName>
        <fullName evidence="2">Uncharacterized protein</fullName>
    </submittedName>
</protein>
<feature type="compositionally biased region" description="Acidic residues" evidence="1">
    <location>
        <begin position="56"/>
        <end position="76"/>
    </location>
</feature>
<dbReference type="Proteomes" id="UP000237968">
    <property type="component" value="Unassembled WGS sequence"/>
</dbReference>